<evidence type="ECO:0000313" key="3">
    <source>
        <dbReference type="Proteomes" id="UP000324222"/>
    </source>
</evidence>
<comment type="caution">
    <text evidence="2">The sequence shown here is derived from an EMBL/GenBank/DDBJ whole genome shotgun (WGS) entry which is preliminary data.</text>
</comment>
<sequence>MQHVWPRRVPHSSSMDTCRRLNSFPPRRENPLHLIPERGGKRRKTGGRRWQAAGGSSPR</sequence>
<accession>A0A5B7I7Z0</accession>
<feature type="compositionally biased region" description="Basic and acidic residues" evidence="1">
    <location>
        <begin position="26"/>
        <end position="39"/>
    </location>
</feature>
<keyword evidence="3" id="KW-1185">Reference proteome</keyword>
<evidence type="ECO:0000313" key="2">
    <source>
        <dbReference type="EMBL" id="MPC79862.1"/>
    </source>
</evidence>
<dbReference type="Proteomes" id="UP000324222">
    <property type="component" value="Unassembled WGS sequence"/>
</dbReference>
<feature type="region of interest" description="Disordered" evidence="1">
    <location>
        <begin position="1"/>
        <end position="59"/>
    </location>
</feature>
<name>A0A5B7I7Z0_PORTR</name>
<dbReference type="EMBL" id="VSRR010052304">
    <property type="protein sequence ID" value="MPC79862.1"/>
    <property type="molecule type" value="Genomic_DNA"/>
</dbReference>
<feature type="compositionally biased region" description="Basic residues" evidence="1">
    <location>
        <begin position="1"/>
        <end position="10"/>
    </location>
</feature>
<protein>
    <submittedName>
        <fullName evidence="2">Uncharacterized protein</fullName>
    </submittedName>
</protein>
<reference evidence="2 3" key="1">
    <citation type="submission" date="2019-05" db="EMBL/GenBank/DDBJ databases">
        <title>Another draft genome of Portunus trituberculatus and its Hox gene families provides insights of decapod evolution.</title>
        <authorList>
            <person name="Jeong J.-H."/>
            <person name="Song I."/>
            <person name="Kim S."/>
            <person name="Choi T."/>
            <person name="Kim D."/>
            <person name="Ryu S."/>
            <person name="Kim W."/>
        </authorList>
    </citation>
    <scope>NUCLEOTIDE SEQUENCE [LARGE SCALE GENOMIC DNA]</scope>
    <source>
        <tissue evidence="2">Muscle</tissue>
    </source>
</reference>
<proteinExistence type="predicted"/>
<organism evidence="2 3">
    <name type="scientific">Portunus trituberculatus</name>
    <name type="common">Swimming crab</name>
    <name type="synonym">Neptunus trituberculatus</name>
    <dbReference type="NCBI Taxonomy" id="210409"/>
    <lineage>
        <taxon>Eukaryota</taxon>
        <taxon>Metazoa</taxon>
        <taxon>Ecdysozoa</taxon>
        <taxon>Arthropoda</taxon>
        <taxon>Crustacea</taxon>
        <taxon>Multicrustacea</taxon>
        <taxon>Malacostraca</taxon>
        <taxon>Eumalacostraca</taxon>
        <taxon>Eucarida</taxon>
        <taxon>Decapoda</taxon>
        <taxon>Pleocyemata</taxon>
        <taxon>Brachyura</taxon>
        <taxon>Eubrachyura</taxon>
        <taxon>Portunoidea</taxon>
        <taxon>Portunidae</taxon>
        <taxon>Portuninae</taxon>
        <taxon>Portunus</taxon>
    </lineage>
</organism>
<evidence type="ECO:0000256" key="1">
    <source>
        <dbReference type="SAM" id="MobiDB-lite"/>
    </source>
</evidence>
<gene>
    <name evidence="2" type="ORF">E2C01_074415</name>
</gene>
<dbReference type="AlphaFoldDB" id="A0A5B7I7Z0"/>